<dbReference type="EMBL" id="GBXM01103836">
    <property type="protein sequence ID" value="JAH04741.1"/>
    <property type="molecule type" value="Transcribed_RNA"/>
</dbReference>
<reference evidence="1" key="1">
    <citation type="submission" date="2014-11" db="EMBL/GenBank/DDBJ databases">
        <authorList>
            <person name="Amaro Gonzalez C."/>
        </authorList>
    </citation>
    <scope>NUCLEOTIDE SEQUENCE</scope>
</reference>
<sequence>MRKSEACRAARLAQCGGSTGGR</sequence>
<reference evidence="1" key="2">
    <citation type="journal article" date="2015" name="Fish Shellfish Immunol.">
        <title>Early steps in the European eel (Anguilla anguilla)-Vibrio vulnificus interaction in the gills: Role of the RtxA13 toxin.</title>
        <authorList>
            <person name="Callol A."/>
            <person name="Pajuelo D."/>
            <person name="Ebbesson L."/>
            <person name="Teles M."/>
            <person name="MacKenzie S."/>
            <person name="Amaro C."/>
        </authorList>
    </citation>
    <scope>NUCLEOTIDE SEQUENCE</scope>
</reference>
<dbReference type="EMBL" id="GBXM01090444">
    <property type="protein sequence ID" value="JAH18133.1"/>
    <property type="molecule type" value="Transcribed_RNA"/>
</dbReference>
<evidence type="ECO:0000313" key="1">
    <source>
        <dbReference type="EMBL" id="JAH18133.1"/>
    </source>
</evidence>
<name>A0A0E9QPN0_ANGAN</name>
<accession>A0A0E9QPN0</accession>
<protein>
    <submittedName>
        <fullName evidence="1">Uncharacterized protein</fullName>
    </submittedName>
</protein>
<proteinExistence type="predicted"/>
<organism evidence="1">
    <name type="scientific">Anguilla anguilla</name>
    <name type="common">European freshwater eel</name>
    <name type="synonym">Muraena anguilla</name>
    <dbReference type="NCBI Taxonomy" id="7936"/>
    <lineage>
        <taxon>Eukaryota</taxon>
        <taxon>Metazoa</taxon>
        <taxon>Chordata</taxon>
        <taxon>Craniata</taxon>
        <taxon>Vertebrata</taxon>
        <taxon>Euteleostomi</taxon>
        <taxon>Actinopterygii</taxon>
        <taxon>Neopterygii</taxon>
        <taxon>Teleostei</taxon>
        <taxon>Anguilliformes</taxon>
        <taxon>Anguillidae</taxon>
        <taxon>Anguilla</taxon>
    </lineage>
</organism>
<dbReference type="AlphaFoldDB" id="A0A0E9QPN0"/>